<dbReference type="InterPro" id="IPR011009">
    <property type="entry name" value="Kinase-like_dom_sf"/>
</dbReference>
<dbReference type="AlphaFoldDB" id="A0ABD5WSG3"/>
<dbReference type="Pfam" id="PF03881">
    <property type="entry name" value="Fructosamin_kin"/>
    <property type="match status" value="1"/>
</dbReference>
<dbReference type="GeneID" id="79302596"/>
<name>A0ABD5WSG3_9EURY</name>
<evidence type="ECO:0000313" key="3">
    <source>
        <dbReference type="Proteomes" id="UP001596407"/>
    </source>
</evidence>
<gene>
    <name evidence="2" type="ORF">ACFQJ6_12040</name>
</gene>
<comment type="caution">
    <text evidence="2">The sequence shown here is derived from an EMBL/GenBank/DDBJ whole genome shotgun (WGS) entry which is preliminary data.</text>
</comment>
<keyword evidence="2" id="KW-0418">Kinase</keyword>
<proteinExistence type="predicted"/>
<sequence>MSDESSGGSSDDASGRESGDESPDSRIRRRVADALGVGVESATELDGGEVGRVHRVALADGRTAAAKTGDTSLGVEAFMLDSLADRGLPVPEVYHRADDLLVMEYVAGDDELSPAAERDAARHLAALHGERPRERPGSFGFPRDTLTGPYRQPNPWTDSWVAFFRDERLRYFAGMADEAGVLSSELADRIDSLARNLDSWLPDSPPAALIHGDAWANNLVVDEGRVRAFLDPACYFGHAEVELAYVAFAGSFGEDFFAAYDDAQGIDPGFFEGRREVYQVIPLLEHLLYFGEDRYAAELDARLSDLGF</sequence>
<dbReference type="GO" id="GO:0016301">
    <property type="term" value="F:kinase activity"/>
    <property type="evidence" value="ECO:0007669"/>
    <property type="project" value="UniProtKB-KW"/>
</dbReference>
<evidence type="ECO:0000313" key="2">
    <source>
        <dbReference type="EMBL" id="MFC7080728.1"/>
    </source>
</evidence>
<keyword evidence="3" id="KW-1185">Reference proteome</keyword>
<dbReference type="PANTHER" id="PTHR12149">
    <property type="entry name" value="FRUCTOSAMINE 3 KINASE-RELATED PROTEIN"/>
    <property type="match status" value="1"/>
</dbReference>
<dbReference type="EMBL" id="JBHSZH010000005">
    <property type="protein sequence ID" value="MFC7080728.1"/>
    <property type="molecule type" value="Genomic_DNA"/>
</dbReference>
<dbReference type="SUPFAM" id="SSF56112">
    <property type="entry name" value="Protein kinase-like (PK-like)"/>
    <property type="match status" value="1"/>
</dbReference>
<dbReference type="PANTHER" id="PTHR12149:SF8">
    <property type="entry name" value="PROTEIN-RIBULOSAMINE 3-KINASE"/>
    <property type="match status" value="1"/>
</dbReference>
<feature type="compositionally biased region" description="Basic and acidic residues" evidence="1">
    <location>
        <begin position="13"/>
        <end position="26"/>
    </location>
</feature>
<feature type="region of interest" description="Disordered" evidence="1">
    <location>
        <begin position="1"/>
        <end position="26"/>
    </location>
</feature>
<protein>
    <submittedName>
        <fullName evidence="2">Fructosamine kinase family protein</fullName>
    </submittedName>
</protein>
<feature type="compositionally biased region" description="Low complexity" evidence="1">
    <location>
        <begin position="1"/>
        <end position="12"/>
    </location>
</feature>
<dbReference type="InterPro" id="IPR016477">
    <property type="entry name" value="Fructo-/Ketosamine-3-kinase"/>
</dbReference>
<dbReference type="RefSeq" id="WP_276281399.1">
    <property type="nucleotide sequence ID" value="NZ_CP119809.1"/>
</dbReference>
<keyword evidence="2" id="KW-0808">Transferase</keyword>
<dbReference type="Gene3D" id="3.90.1200.10">
    <property type="match status" value="1"/>
</dbReference>
<dbReference type="Proteomes" id="UP001596407">
    <property type="component" value="Unassembled WGS sequence"/>
</dbReference>
<evidence type="ECO:0000256" key="1">
    <source>
        <dbReference type="SAM" id="MobiDB-lite"/>
    </source>
</evidence>
<reference evidence="2 3" key="1">
    <citation type="journal article" date="2019" name="Int. J. Syst. Evol. Microbiol.">
        <title>The Global Catalogue of Microorganisms (GCM) 10K type strain sequencing project: providing services to taxonomists for standard genome sequencing and annotation.</title>
        <authorList>
            <consortium name="The Broad Institute Genomics Platform"/>
            <consortium name="The Broad Institute Genome Sequencing Center for Infectious Disease"/>
            <person name="Wu L."/>
            <person name="Ma J."/>
        </authorList>
    </citation>
    <scope>NUCLEOTIDE SEQUENCE [LARGE SCALE GENOMIC DNA]</scope>
    <source>
        <strain evidence="2 3">DT72</strain>
    </source>
</reference>
<dbReference type="Gene3D" id="3.30.200.20">
    <property type="entry name" value="Phosphorylase Kinase, domain 1"/>
    <property type="match status" value="1"/>
</dbReference>
<organism evidence="2 3">
    <name type="scientific">Halorussus caseinilyticus</name>
    <dbReference type="NCBI Taxonomy" id="3034025"/>
    <lineage>
        <taxon>Archaea</taxon>
        <taxon>Methanobacteriati</taxon>
        <taxon>Methanobacteriota</taxon>
        <taxon>Stenosarchaea group</taxon>
        <taxon>Halobacteria</taxon>
        <taxon>Halobacteriales</taxon>
        <taxon>Haladaptataceae</taxon>
        <taxon>Halorussus</taxon>
    </lineage>
</organism>
<accession>A0ABD5WSG3</accession>